<protein>
    <submittedName>
        <fullName evidence="2">Uncharacterized protein</fullName>
    </submittedName>
</protein>
<feature type="transmembrane region" description="Helical" evidence="1">
    <location>
        <begin position="12"/>
        <end position="32"/>
    </location>
</feature>
<proteinExistence type="predicted"/>
<feature type="non-terminal residue" evidence="2">
    <location>
        <position position="109"/>
    </location>
</feature>
<evidence type="ECO:0000313" key="2">
    <source>
        <dbReference type="EMBL" id="KKL12155.1"/>
    </source>
</evidence>
<name>A0A0F9ART2_9ZZZZ</name>
<dbReference type="EMBL" id="LAZR01041372">
    <property type="protein sequence ID" value="KKL12155.1"/>
    <property type="molecule type" value="Genomic_DNA"/>
</dbReference>
<organism evidence="2">
    <name type="scientific">marine sediment metagenome</name>
    <dbReference type="NCBI Taxonomy" id="412755"/>
    <lineage>
        <taxon>unclassified sequences</taxon>
        <taxon>metagenomes</taxon>
        <taxon>ecological metagenomes</taxon>
    </lineage>
</organism>
<dbReference type="AlphaFoldDB" id="A0A0F9ART2"/>
<evidence type="ECO:0000256" key="1">
    <source>
        <dbReference type="SAM" id="Phobius"/>
    </source>
</evidence>
<keyword evidence="1" id="KW-0812">Transmembrane</keyword>
<reference evidence="2" key="1">
    <citation type="journal article" date="2015" name="Nature">
        <title>Complex archaea that bridge the gap between prokaryotes and eukaryotes.</title>
        <authorList>
            <person name="Spang A."/>
            <person name="Saw J.H."/>
            <person name="Jorgensen S.L."/>
            <person name="Zaremba-Niedzwiedzka K."/>
            <person name="Martijn J."/>
            <person name="Lind A.E."/>
            <person name="van Eijk R."/>
            <person name="Schleper C."/>
            <person name="Guy L."/>
            <person name="Ettema T.J."/>
        </authorList>
    </citation>
    <scope>NUCLEOTIDE SEQUENCE</scope>
</reference>
<accession>A0A0F9ART2</accession>
<sequence>MTQTITKREGIHISLAAVLAWIPLIPVFWFIAKPVLIGAVSDAVADDIQTQVKAEVKPLNSAFKVLLKNDIDNNRKQIAALEFKRDRHSDNWTEGDASLLIDLKIELDA</sequence>
<keyword evidence="1" id="KW-1133">Transmembrane helix</keyword>
<gene>
    <name evidence="2" type="ORF">LCGC14_2538580</name>
</gene>
<keyword evidence="1" id="KW-0472">Membrane</keyword>
<comment type="caution">
    <text evidence="2">The sequence shown here is derived from an EMBL/GenBank/DDBJ whole genome shotgun (WGS) entry which is preliminary data.</text>
</comment>